<protein>
    <submittedName>
        <fullName evidence="2">ATP synthase F0 subunit 8</fullName>
    </submittedName>
</protein>
<proteinExistence type="predicted"/>
<keyword evidence="2" id="KW-0496">Mitochondrion</keyword>
<keyword evidence="1" id="KW-0472">Membrane</keyword>
<dbReference type="EMBL" id="KJ534551">
    <property type="protein sequence ID" value="AIG60111.1"/>
    <property type="molecule type" value="Genomic_DNA"/>
</dbReference>
<keyword evidence="1" id="KW-1133">Transmembrane helix</keyword>
<feature type="transmembrane region" description="Helical" evidence="1">
    <location>
        <begin position="6"/>
        <end position="27"/>
    </location>
</feature>
<dbReference type="CTD" id="4509"/>
<dbReference type="RefSeq" id="YP_009245630.1">
    <property type="nucleotide sequence ID" value="NC_029887.1"/>
</dbReference>
<dbReference type="GeneID" id="27218034"/>
<dbReference type="AlphaFoldDB" id="A0A140X726"/>
<name>A0A140X726_9ARAC</name>
<evidence type="ECO:0000256" key="1">
    <source>
        <dbReference type="SAM" id="Phobius"/>
    </source>
</evidence>
<organism evidence="2">
    <name type="scientific">Oligolophus tienmushanensis</name>
    <dbReference type="NCBI Taxonomy" id="1508515"/>
    <lineage>
        <taxon>Eukaryota</taxon>
        <taxon>Metazoa</taxon>
        <taxon>Ecdysozoa</taxon>
        <taxon>Arthropoda</taxon>
        <taxon>Chelicerata</taxon>
        <taxon>Arachnida</taxon>
        <taxon>Opiliones</taxon>
        <taxon>Palpatores</taxon>
        <taxon>Phalangioidea</taxon>
        <taxon>Phalangiidae</taxon>
        <taxon>Oligolophus</taxon>
    </lineage>
</organism>
<reference evidence="2" key="1">
    <citation type="submission" date="2014-03" db="EMBL/GenBank/DDBJ databases">
        <title>Complete mitochondrial genome of Oligolophus tienmushanensis.</title>
        <authorList>
            <person name="Choi E.H."/>
            <person name="Ryu S.H."/>
            <person name="Hwang U.W."/>
        </authorList>
    </citation>
    <scope>NUCLEOTIDE SEQUENCE</scope>
</reference>
<geneLocation type="mitochondrion" evidence="2"/>
<accession>A0A140X726</accession>
<sequence length="49" mass="6212">MFPMNWWLMSLIPFLLILMNMMLMQFITTMKKNEMKNTKFETTKMMWKW</sequence>
<keyword evidence="1" id="KW-0812">Transmembrane</keyword>
<gene>
    <name evidence="2" type="primary">ATP8</name>
</gene>
<evidence type="ECO:0000313" key="2">
    <source>
        <dbReference type="EMBL" id="AIG60111.1"/>
    </source>
</evidence>